<accession>A0A3P8X3C9</accession>
<dbReference type="SUPFAM" id="SSF82051">
    <property type="entry name" value="Obg GTP-binding protein N-terminal domain"/>
    <property type="match status" value="1"/>
</dbReference>
<evidence type="ECO:0000256" key="4">
    <source>
        <dbReference type="ARBA" id="ARBA00022741"/>
    </source>
</evidence>
<dbReference type="NCBIfam" id="TIGR00231">
    <property type="entry name" value="small_GTP"/>
    <property type="match status" value="1"/>
</dbReference>
<dbReference type="PROSITE" id="PS51710">
    <property type="entry name" value="G_OBG"/>
    <property type="match status" value="1"/>
</dbReference>
<keyword evidence="16" id="KW-1185">Reference proteome</keyword>
<protein>
    <recommendedName>
        <fullName evidence="11">Mitochondrial ribosome-associated GTPase 2</fullName>
    </recommendedName>
    <alternativeName>
        <fullName evidence="12">GTP-binding protein 5</fullName>
    </alternativeName>
</protein>
<sequence length="422" mass="46417">MLATLAKSVRASRLLSPETVSGLKLRQNERGKVLMLFGAGVRNFCGSSTLCAKARGVQKKNDVTEKKLTRHFVDHRRVKLVAGSGGRGACCFHSEPRKEWGGPDGGNGGDGGSIVIKADRVIKSLAEIIPIYKGEDGESGGRKNCYGRNGRTTYIHVPVGTVVKEQGRTIVDLTEHGQEFPAAFGGAGGKGNRFFLSNENRAPTAATPGMPGDEIVLQLELRTMAHAGLVGFPNAGKSSLLRAISNARPAVASYPFTTLNPHVGIVSYRDHEQVAVADIPGIITGAHLNRGLGFAFLRHIERCRFLLFVLDLSSSEPWTQLQHLRYELDQYEPGLSQRPRAIVANKLDLPDAREKLETLRSRVTERVIPVSALTGQNTEELILHLRELYDGYLQEQVHTVQSREERITHKPVKEFIFYHSMI</sequence>
<dbReference type="SUPFAM" id="SSF52540">
    <property type="entry name" value="P-loop containing nucleoside triphosphate hydrolases"/>
    <property type="match status" value="1"/>
</dbReference>
<feature type="domain" description="Obg" evidence="14">
    <location>
        <begin position="70"/>
        <end position="224"/>
    </location>
</feature>
<dbReference type="PANTHER" id="PTHR11702">
    <property type="entry name" value="DEVELOPMENTALLY REGULATED GTP-BINDING PROTEIN-RELATED"/>
    <property type="match status" value="1"/>
</dbReference>
<comment type="subcellular location">
    <subcellularLocation>
        <location evidence="1">Mitochondrion inner membrane</location>
        <topology evidence="1">Peripheral membrane protein</topology>
        <orientation evidence="1">Matrix side</orientation>
    </subcellularLocation>
</comment>
<name>A0A3P8X3C9_CYNSE</name>
<dbReference type="Ensembl" id="ENSCSET00000032619.1">
    <property type="protein sequence ID" value="ENSCSEP00000032199.1"/>
    <property type="gene ID" value="ENSCSEG00000020663.1"/>
</dbReference>
<dbReference type="InterPro" id="IPR027417">
    <property type="entry name" value="P-loop_NTPase"/>
</dbReference>
<dbReference type="Gene3D" id="2.70.210.12">
    <property type="entry name" value="GTP1/OBG domain"/>
    <property type="match status" value="1"/>
</dbReference>
<evidence type="ECO:0000256" key="1">
    <source>
        <dbReference type="ARBA" id="ARBA00004443"/>
    </source>
</evidence>
<evidence type="ECO:0000256" key="9">
    <source>
        <dbReference type="ARBA" id="ARBA00058297"/>
    </source>
</evidence>
<evidence type="ECO:0000256" key="2">
    <source>
        <dbReference type="ARBA" id="ARBA00007699"/>
    </source>
</evidence>
<dbReference type="CDD" id="cd01898">
    <property type="entry name" value="Obg"/>
    <property type="match status" value="1"/>
</dbReference>
<dbReference type="InterPro" id="IPR006073">
    <property type="entry name" value="GTP-bd"/>
</dbReference>
<dbReference type="InterPro" id="IPR005225">
    <property type="entry name" value="Small_GTP-bd"/>
</dbReference>
<feature type="domain" description="OBG-type G" evidence="13">
    <location>
        <begin position="225"/>
        <end position="390"/>
    </location>
</feature>
<evidence type="ECO:0000256" key="8">
    <source>
        <dbReference type="ARBA" id="ARBA00023136"/>
    </source>
</evidence>
<dbReference type="PANTHER" id="PTHR11702:SF31">
    <property type="entry name" value="MITOCHONDRIAL RIBOSOME-ASSOCIATED GTPASE 2"/>
    <property type="match status" value="1"/>
</dbReference>
<dbReference type="Gene3D" id="3.40.50.300">
    <property type="entry name" value="P-loop containing nucleotide triphosphate hydrolases"/>
    <property type="match status" value="1"/>
</dbReference>
<dbReference type="Pfam" id="PF01018">
    <property type="entry name" value="GTP1_OBG"/>
    <property type="match status" value="1"/>
</dbReference>
<keyword evidence="5" id="KW-0999">Mitochondrion inner membrane</keyword>
<dbReference type="AlphaFoldDB" id="A0A3P8X3C9"/>
<evidence type="ECO:0000313" key="16">
    <source>
        <dbReference type="Proteomes" id="UP000265120"/>
    </source>
</evidence>
<dbReference type="PROSITE" id="PS51883">
    <property type="entry name" value="OBG"/>
    <property type="match status" value="1"/>
</dbReference>
<dbReference type="GO" id="GO:0042254">
    <property type="term" value="P:ribosome biogenesis"/>
    <property type="evidence" value="ECO:0007669"/>
    <property type="project" value="UniProtKB-UniRule"/>
</dbReference>
<dbReference type="GO" id="GO:0003924">
    <property type="term" value="F:GTPase activity"/>
    <property type="evidence" value="ECO:0007669"/>
    <property type="project" value="InterPro"/>
</dbReference>
<keyword evidence="3" id="KW-0690">Ribosome biogenesis</keyword>
<dbReference type="InterPro" id="IPR014100">
    <property type="entry name" value="GTP-bd_Obg/CgtA"/>
</dbReference>
<dbReference type="InterPro" id="IPR045086">
    <property type="entry name" value="OBG_GTPase"/>
</dbReference>
<dbReference type="PIRSF" id="PIRSF002401">
    <property type="entry name" value="GTP_bd_Obg/CgtA"/>
    <property type="match status" value="1"/>
</dbReference>
<evidence type="ECO:0000256" key="7">
    <source>
        <dbReference type="ARBA" id="ARBA00023134"/>
    </source>
</evidence>
<dbReference type="GO" id="GO:0005743">
    <property type="term" value="C:mitochondrial inner membrane"/>
    <property type="evidence" value="ECO:0007669"/>
    <property type="project" value="UniProtKB-SubCell"/>
</dbReference>
<reference evidence="15" key="2">
    <citation type="submission" date="2025-05" db="UniProtKB">
        <authorList>
            <consortium name="Ensembl"/>
        </authorList>
    </citation>
    <scope>IDENTIFICATION</scope>
</reference>
<dbReference type="GeneTree" id="ENSGT00940000157379"/>
<dbReference type="Ensembl" id="ENSCSET00000032616.1">
    <property type="protein sequence ID" value="ENSCSEP00000032196.1"/>
    <property type="gene ID" value="ENSCSEG00000020663.1"/>
</dbReference>
<dbReference type="InterPro" id="IPR006169">
    <property type="entry name" value="GTP1_OBG_dom"/>
</dbReference>
<dbReference type="FunFam" id="2.70.210.12:FF:000001">
    <property type="entry name" value="GTPase Obg"/>
    <property type="match status" value="1"/>
</dbReference>
<dbReference type="HAMAP" id="MF_01454">
    <property type="entry name" value="GTPase_Obg"/>
    <property type="match status" value="1"/>
</dbReference>
<evidence type="ECO:0000313" key="15">
    <source>
        <dbReference type="Ensembl" id="ENSCSEP00000032196.1"/>
    </source>
</evidence>
<dbReference type="NCBIfam" id="TIGR02729">
    <property type="entry name" value="Obg_CgtA"/>
    <property type="match status" value="1"/>
</dbReference>
<dbReference type="Pfam" id="PF01926">
    <property type="entry name" value="MMR_HSR1"/>
    <property type="match status" value="1"/>
</dbReference>
<dbReference type="FunFam" id="3.40.50.300:FF:001339">
    <property type="entry name" value="Mitochondrial ribosome-associated GTPase 2"/>
    <property type="match status" value="1"/>
</dbReference>
<keyword evidence="7" id="KW-0342">GTP-binding</keyword>
<comment type="similarity">
    <text evidence="2">Belongs to the TRAFAC class OBG-HflX-like GTPase superfamily. OBG GTPase family.</text>
</comment>
<dbReference type="STRING" id="244447.ENSCSEP00000032199"/>
<evidence type="ECO:0000256" key="3">
    <source>
        <dbReference type="ARBA" id="ARBA00022517"/>
    </source>
</evidence>
<proteinExistence type="inferred from homology"/>
<comment type="function">
    <text evidence="9">Plays a role in the regulation of the mitochondrial ribosome assembly and of translational activity. Displays GTPase activity. Involved in the ribosome maturation process.</text>
</comment>
<dbReference type="NCBIfam" id="NF008956">
    <property type="entry name" value="PRK12299.1"/>
    <property type="match status" value="1"/>
</dbReference>
<evidence type="ECO:0000259" key="14">
    <source>
        <dbReference type="PROSITE" id="PS51883"/>
    </source>
</evidence>
<dbReference type="GO" id="GO:0005525">
    <property type="term" value="F:GTP binding"/>
    <property type="evidence" value="ECO:0007669"/>
    <property type="project" value="UniProtKB-KW"/>
</dbReference>
<keyword evidence="6" id="KW-0496">Mitochondrion</keyword>
<evidence type="ECO:0000259" key="13">
    <source>
        <dbReference type="PROSITE" id="PS51710"/>
    </source>
</evidence>
<dbReference type="PRINTS" id="PR00326">
    <property type="entry name" value="GTP1OBG"/>
</dbReference>
<evidence type="ECO:0000256" key="11">
    <source>
        <dbReference type="ARBA" id="ARBA00067691"/>
    </source>
</evidence>
<dbReference type="Proteomes" id="UP000265120">
    <property type="component" value="Chromosome 10"/>
</dbReference>
<reference evidence="15 16" key="1">
    <citation type="journal article" date="2014" name="Nat. Genet.">
        <title>Whole-genome sequence of a flatfish provides insights into ZW sex chromosome evolution and adaptation to a benthic lifestyle.</title>
        <authorList>
            <person name="Chen S."/>
            <person name="Zhang G."/>
            <person name="Shao C."/>
            <person name="Huang Q."/>
            <person name="Liu G."/>
            <person name="Zhang P."/>
            <person name="Song W."/>
            <person name="An N."/>
            <person name="Chalopin D."/>
            <person name="Volff J.N."/>
            <person name="Hong Y."/>
            <person name="Li Q."/>
            <person name="Sha Z."/>
            <person name="Zhou H."/>
            <person name="Xie M."/>
            <person name="Yu Q."/>
            <person name="Liu Y."/>
            <person name="Xiang H."/>
            <person name="Wang N."/>
            <person name="Wu K."/>
            <person name="Yang C."/>
            <person name="Zhou Q."/>
            <person name="Liao X."/>
            <person name="Yang L."/>
            <person name="Hu Q."/>
            <person name="Zhang J."/>
            <person name="Meng L."/>
            <person name="Jin L."/>
            <person name="Tian Y."/>
            <person name="Lian J."/>
            <person name="Yang J."/>
            <person name="Miao G."/>
            <person name="Liu S."/>
            <person name="Liang Z."/>
            <person name="Yan F."/>
            <person name="Li Y."/>
            <person name="Sun B."/>
            <person name="Zhang H."/>
            <person name="Zhang J."/>
            <person name="Zhu Y."/>
            <person name="Du M."/>
            <person name="Zhao Y."/>
            <person name="Schartl M."/>
            <person name="Tang Q."/>
            <person name="Wang J."/>
        </authorList>
    </citation>
    <scope>NUCLEOTIDE SEQUENCE</scope>
</reference>
<dbReference type="GO" id="GO:0000287">
    <property type="term" value="F:magnesium ion binding"/>
    <property type="evidence" value="ECO:0007669"/>
    <property type="project" value="InterPro"/>
</dbReference>
<evidence type="ECO:0000256" key="10">
    <source>
        <dbReference type="ARBA" id="ARBA00064377"/>
    </source>
</evidence>
<evidence type="ECO:0000256" key="12">
    <source>
        <dbReference type="ARBA" id="ARBA00081431"/>
    </source>
</evidence>
<organism evidence="15 16">
    <name type="scientific">Cynoglossus semilaevis</name>
    <name type="common">Tongue sole</name>
    <dbReference type="NCBI Taxonomy" id="244447"/>
    <lineage>
        <taxon>Eukaryota</taxon>
        <taxon>Metazoa</taxon>
        <taxon>Chordata</taxon>
        <taxon>Craniata</taxon>
        <taxon>Vertebrata</taxon>
        <taxon>Euteleostomi</taxon>
        <taxon>Actinopterygii</taxon>
        <taxon>Neopterygii</taxon>
        <taxon>Teleostei</taxon>
        <taxon>Neoteleostei</taxon>
        <taxon>Acanthomorphata</taxon>
        <taxon>Carangaria</taxon>
        <taxon>Pleuronectiformes</taxon>
        <taxon>Pleuronectoidei</taxon>
        <taxon>Cynoglossidae</taxon>
        <taxon>Cynoglossinae</taxon>
        <taxon>Cynoglossus</taxon>
    </lineage>
</organism>
<evidence type="ECO:0000256" key="6">
    <source>
        <dbReference type="ARBA" id="ARBA00023128"/>
    </source>
</evidence>
<dbReference type="InterPro" id="IPR031167">
    <property type="entry name" value="G_OBG"/>
</dbReference>
<keyword evidence="8" id="KW-0472">Membrane</keyword>
<comment type="subunit">
    <text evidence="10">Associates with the mitochondrial ribosome large subunit; the association occurs in a GTP-dependent manner.</text>
</comment>
<evidence type="ECO:0000256" key="5">
    <source>
        <dbReference type="ARBA" id="ARBA00022792"/>
    </source>
</evidence>
<dbReference type="InterPro" id="IPR036726">
    <property type="entry name" value="GTP1_OBG_dom_sf"/>
</dbReference>
<keyword evidence="4" id="KW-0547">Nucleotide-binding</keyword>